<comment type="catalytic activity">
    <reaction evidence="11">
        <text>a monoacylglycerol + H2O = glycerol + a fatty acid + H(+)</text>
        <dbReference type="Rhea" id="RHEA:15245"/>
        <dbReference type="ChEBI" id="CHEBI:15377"/>
        <dbReference type="ChEBI" id="CHEBI:15378"/>
        <dbReference type="ChEBI" id="CHEBI:17408"/>
        <dbReference type="ChEBI" id="CHEBI:17754"/>
        <dbReference type="ChEBI" id="CHEBI:28868"/>
    </reaction>
</comment>
<dbReference type="InterPro" id="IPR029058">
    <property type="entry name" value="AB_hydrolase_fold"/>
</dbReference>
<gene>
    <name evidence="13" type="ORF">MNAN1_002777</name>
</gene>
<feature type="signal peptide" evidence="12">
    <location>
        <begin position="1"/>
        <end position="21"/>
    </location>
</feature>
<organism evidence="13 14">
    <name type="scientific">Malassezia nana</name>
    <dbReference type="NCBI Taxonomy" id="180528"/>
    <lineage>
        <taxon>Eukaryota</taxon>
        <taxon>Fungi</taxon>
        <taxon>Dikarya</taxon>
        <taxon>Basidiomycota</taxon>
        <taxon>Ustilaginomycotina</taxon>
        <taxon>Malasseziomycetes</taxon>
        <taxon>Malasseziales</taxon>
        <taxon>Malasseziaceae</taxon>
        <taxon>Malassezia</taxon>
    </lineage>
</organism>
<evidence type="ECO:0000313" key="14">
    <source>
        <dbReference type="Proteomes" id="UP001213623"/>
    </source>
</evidence>
<dbReference type="AlphaFoldDB" id="A0AAF0J383"/>
<dbReference type="Pfam" id="PF03583">
    <property type="entry name" value="LIP"/>
    <property type="match status" value="1"/>
</dbReference>
<evidence type="ECO:0000256" key="8">
    <source>
        <dbReference type="ARBA" id="ARBA00023098"/>
    </source>
</evidence>
<dbReference type="Gene3D" id="1.10.260.130">
    <property type="match status" value="1"/>
</dbReference>
<evidence type="ECO:0000256" key="1">
    <source>
        <dbReference type="ARBA" id="ARBA00001024"/>
    </source>
</evidence>
<dbReference type="Proteomes" id="UP001213623">
    <property type="component" value="Chromosome 4"/>
</dbReference>
<dbReference type="InterPro" id="IPR005152">
    <property type="entry name" value="Lipase_secreted"/>
</dbReference>
<dbReference type="GO" id="GO:0005576">
    <property type="term" value="C:extracellular region"/>
    <property type="evidence" value="ECO:0007669"/>
    <property type="project" value="UniProtKB-SubCell"/>
</dbReference>
<keyword evidence="8" id="KW-0443">Lipid metabolism</keyword>
<keyword evidence="12" id="KW-0732">Signal</keyword>
<evidence type="ECO:0000256" key="5">
    <source>
        <dbReference type="ARBA" id="ARBA00022801"/>
    </source>
</evidence>
<evidence type="ECO:0000256" key="7">
    <source>
        <dbReference type="ARBA" id="ARBA00023026"/>
    </source>
</evidence>
<dbReference type="SUPFAM" id="SSF53474">
    <property type="entry name" value="alpha/beta-Hydrolases"/>
    <property type="match status" value="1"/>
</dbReference>
<keyword evidence="4" id="KW-0964">Secreted</keyword>
<accession>A0AAF0J383</accession>
<dbReference type="EC" id="3.1.1.3" evidence="3"/>
<comment type="catalytic activity">
    <reaction evidence="10">
        <text>a diacylglycerol + H2O = a monoacylglycerol + a fatty acid + H(+)</text>
        <dbReference type="Rhea" id="RHEA:32731"/>
        <dbReference type="ChEBI" id="CHEBI:15377"/>
        <dbReference type="ChEBI" id="CHEBI:15378"/>
        <dbReference type="ChEBI" id="CHEBI:17408"/>
        <dbReference type="ChEBI" id="CHEBI:18035"/>
        <dbReference type="ChEBI" id="CHEBI:28868"/>
    </reaction>
</comment>
<sequence length="458" mass="50740">MLLRFGLLWWLLLAVAAQVLARKHARAQNSESFYQPPDGYESAEPGTILRARPIDVGAFGIMNLNVKGYQLLYRTNGHKTNMPETTVTTVLVPHNYDKDKLIAAGLYEDSYSSACAPSQVLKRNLNVFKNLAISYQELFFTTLLNEGWVVTVPDHEGPNNSFTSGFVEGRAILDGIRATLAFDQLGLHKDAKVIGYGYSGGALATGWAASLHNKYAPELNVVGWSMGGTVARVRDWLRYIDGTSGAGFSVASIGGLSASIPALHWIQDNLTDKGRRTLKKSSTMCMYENLWSLFGTRFISDEYFKGGSSFFENDGVNAELGKLNLGGNPSLVPRAPVFMFHSKNDEVVPYQFAQSAFQAWCDQGANVHLLTNTGWEMAHTNTEIMNLPNVLFFMRDRFAGRIWGNECKSDSIIDPYLDPFVLGQSLSQTMVQVMNLLGTRIGPKDSILKNKLKKHQEP</sequence>
<proteinExistence type="inferred from homology"/>
<dbReference type="EMBL" id="CP119895">
    <property type="protein sequence ID" value="WFD27772.1"/>
    <property type="molecule type" value="Genomic_DNA"/>
</dbReference>
<comment type="subcellular location">
    <subcellularLocation>
        <location evidence="2">Secreted</location>
    </subcellularLocation>
</comment>
<reference evidence="13" key="1">
    <citation type="submission" date="2023-03" db="EMBL/GenBank/DDBJ databases">
        <title>Mating type loci evolution in Malassezia.</title>
        <authorList>
            <person name="Coelho M.A."/>
        </authorList>
    </citation>
    <scope>NUCLEOTIDE SEQUENCE</scope>
    <source>
        <strain evidence="13">CBS 9557</strain>
    </source>
</reference>
<keyword evidence="6" id="KW-0442">Lipid degradation</keyword>
<evidence type="ECO:0000256" key="4">
    <source>
        <dbReference type="ARBA" id="ARBA00022525"/>
    </source>
</evidence>
<keyword evidence="7" id="KW-0843">Virulence</keyword>
<evidence type="ECO:0000256" key="6">
    <source>
        <dbReference type="ARBA" id="ARBA00022963"/>
    </source>
</evidence>
<evidence type="ECO:0000256" key="2">
    <source>
        <dbReference type="ARBA" id="ARBA00004613"/>
    </source>
</evidence>
<protein>
    <recommendedName>
        <fullName evidence="3">triacylglycerol lipase</fullName>
        <ecNumber evidence="3">3.1.1.3</ecNumber>
    </recommendedName>
</protein>
<dbReference type="PANTHER" id="PTHR34853">
    <property type="match status" value="1"/>
</dbReference>
<dbReference type="GO" id="GO:0016042">
    <property type="term" value="P:lipid catabolic process"/>
    <property type="evidence" value="ECO:0007669"/>
    <property type="project" value="UniProtKB-UniRule"/>
</dbReference>
<name>A0AAF0J383_9BASI</name>
<keyword evidence="14" id="KW-1185">Reference proteome</keyword>
<evidence type="ECO:0000256" key="9">
    <source>
        <dbReference type="ARBA" id="ARBA00043986"/>
    </source>
</evidence>
<evidence type="ECO:0000256" key="3">
    <source>
        <dbReference type="ARBA" id="ARBA00013279"/>
    </source>
</evidence>
<dbReference type="PIRSF" id="PIRSF029171">
    <property type="entry name" value="Esterase_LipA"/>
    <property type="match status" value="1"/>
</dbReference>
<evidence type="ECO:0000256" key="12">
    <source>
        <dbReference type="PIRNR" id="PIRNR029171"/>
    </source>
</evidence>
<comment type="similarity">
    <text evidence="9">Belongs to the AB hydrolase superfamily. Lipase family. Class Lip subfamily.</text>
</comment>
<evidence type="ECO:0000256" key="10">
    <source>
        <dbReference type="ARBA" id="ARBA00047591"/>
    </source>
</evidence>
<dbReference type="Gene3D" id="3.40.50.1820">
    <property type="entry name" value="alpha/beta hydrolase"/>
    <property type="match status" value="1"/>
</dbReference>
<comment type="catalytic activity">
    <reaction evidence="1">
        <text>a triacylglycerol + H2O = a diacylglycerol + a fatty acid + H(+)</text>
        <dbReference type="Rhea" id="RHEA:12044"/>
        <dbReference type="ChEBI" id="CHEBI:15377"/>
        <dbReference type="ChEBI" id="CHEBI:15378"/>
        <dbReference type="ChEBI" id="CHEBI:17855"/>
        <dbReference type="ChEBI" id="CHEBI:18035"/>
        <dbReference type="ChEBI" id="CHEBI:28868"/>
        <dbReference type="EC" id="3.1.1.3"/>
    </reaction>
</comment>
<evidence type="ECO:0000313" key="13">
    <source>
        <dbReference type="EMBL" id="WFD27772.1"/>
    </source>
</evidence>
<keyword evidence="5" id="KW-0378">Hydrolase</keyword>
<dbReference type="PANTHER" id="PTHR34853:SF1">
    <property type="entry name" value="LIPASE 5"/>
    <property type="match status" value="1"/>
</dbReference>
<dbReference type="GO" id="GO:0004806">
    <property type="term" value="F:triacylglycerol lipase activity"/>
    <property type="evidence" value="ECO:0007669"/>
    <property type="project" value="UniProtKB-UniRule"/>
</dbReference>
<feature type="chain" id="PRO_5041785498" description="triacylglycerol lipase" evidence="12">
    <location>
        <begin position="22"/>
        <end position="458"/>
    </location>
</feature>
<evidence type="ECO:0000256" key="11">
    <source>
        <dbReference type="ARBA" id="ARBA00048461"/>
    </source>
</evidence>